<dbReference type="PANTHER" id="PTHR11206">
    <property type="entry name" value="MULTIDRUG RESISTANCE PROTEIN"/>
    <property type="match status" value="1"/>
</dbReference>
<dbReference type="Proteomes" id="UP000087171">
    <property type="component" value="Chromosome Ca5"/>
</dbReference>
<proteinExistence type="inferred from homology"/>
<accession>A0A3Q7XS65</accession>
<feature type="non-terminal residue" evidence="4">
    <location>
        <position position="1"/>
    </location>
</feature>
<feature type="compositionally biased region" description="Basic and acidic residues" evidence="2">
    <location>
        <begin position="101"/>
        <end position="111"/>
    </location>
</feature>
<dbReference type="PROSITE" id="PS50896">
    <property type="entry name" value="LISH"/>
    <property type="match status" value="1"/>
</dbReference>
<name>A0A3Q7XS65_CICAR</name>
<comment type="similarity">
    <text evidence="1">Belongs to the multi antimicrobial extrusion (MATE) (TC 2.A.66.1) family.</text>
</comment>
<evidence type="ECO:0000256" key="1">
    <source>
        <dbReference type="ARBA" id="ARBA00010199"/>
    </source>
</evidence>
<reference evidence="3" key="1">
    <citation type="journal article" date="2013" name="Nat. Biotechnol.">
        <title>Draft genome sequence of chickpea (Cicer arietinum) provides a resource for trait improvement.</title>
        <authorList>
            <person name="Varshney R.K."/>
            <person name="Song C."/>
            <person name="Saxena R.K."/>
            <person name="Azam S."/>
            <person name="Yu S."/>
            <person name="Sharpe A.G."/>
            <person name="Cannon S."/>
            <person name="Baek J."/>
            <person name="Rosen B.D."/>
            <person name="Tar'an B."/>
            <person name="Millan T."/>
            <person name="Zhang X."/>
            <person name="Ramsay L.D."/>
            <person name="Iwata A."/>
            <person name="Wang Y."/>
            <person name="Nelson W."/>
            <person name="Farmer A.D."/>
            <person name="Gaur P.M."/>
            <person name="Soderlund C."/>
            <person name="Penmetsa R.V."/>
            <person name="Xu C."/>
            <person name="Bharti A.K."/>
            <person name="He W."/>
            <person name="Winter P."/>
            <person name="Zhao S."/>
            <person name="Hane J.K."/>
            <person name="Carrasquilla-Garcia N."/>
            <person name="Condie J.A."/>
            <person name="Upadhyaya H.D."/>
            <person name="Luo M.C."/>
            <person name="Thudi M."/>
            <person name="Gowda C.L."/>
            <person name="Singh N.P."/>
            <person name="Lichtenzveig J."/>
            <person name="Gali K.K."/>
            <person name="Rubio J."/>
            <person name="Nadarajan N."/>
            <person name="Dolezel J."/>
            <person name="Bansal K.C."/>
            <person name="Xu X."/>
            <person name="Edwards D."/>
            <person name="Zhang G."/>
            <person name="Kahl G."/>
            <person name="Gil J."/>
            <person name="Singh K.B."/>
            <person name="Datta S.K."/>
            <person name="Jackson S.A."/>
            <person name="Wang J."/>
            <person name="Cook D.R."/>
        </authorList>
    </citation>
    <scope>NUCLEOTIDE SEQUENCE [LARGE SCALE GENOMIC DNA]</scope>
    <source>
        <strain evidence="3">cv. CDC Frontier</strain>
    </source>
</reference>
<dbReference type="GO" id="GO:0042910">
    <property type="term" value="F:xenobiotic transmembrane transporter activity"/>
    <property type="evidence" value="ECO:0007669"/>
    <property type="project" value="InterPro"/>
</dbReference>
<feature type="compositionally biased region" description="Basic and acidic residues" evidence="2">
    <location>
        <begin position="190"/>
        <end position="200"/>
    </location>
</feature>
<sequence>PVSTLFSFAPRQVLLNTPTMKHGADNGTIISEQKVKFLLHQSIALYFEHSGFSKTLKKFISEAKIEKDNTEGSSVDLEEMCRKFLETCNDAKSTINGQKEQGVHSKNEEKKKSKLVSEAADNMEDNQLESLPMVPENKVKDDLSTDAKVENGAETEKQSKRKTKKKDAKVENGAETEKRSKHTMKKKDKSKREGDAKEQIEDTNAIVSEKENFEASNEEATPEVKKDSKKRKRPISKENGEQDTEIKADEETKRRKIENLNGETNVHLMSQMGMSSTLDTFCGQAYGAKQYHMVGIYTQRAMLVIC</sequence>
<evidence type="ECO:0000256" key="2">
    <source>
        <dbReference type="SAM" id="MobiDB-lite"/>
    </source>
</evidence>
<dbReference type="InterPro" id="IPR006594">
    <property type="entry name" value="LisH"/>
</dbReference>
<dbReference type="AlphaFoldDB" id="A0A3Q7XS65"/>
<evidence type="ECO:0000313" key="4">
    <source>
        <dbReference type="RefSeq" id="XP_027190588.1"/>
    </source>
</evidence>
<dbReference type="STRING" id="3827.A0A3Q7XS65"/>
<feature type="region of interest" description="Disordered" evidence="2">
    <location>
        <begin position="95"/>
        <end position="262"/>
    </location>
</feature>
<organism evidence="3 4">
    <name type="scientific">Cicer arietinum</name>
    <name type="common">Chickpea</name>
    <name type="synonym">Garbanzo</name>
    <dbReference type="NCBI Taxonomy" id="3827"/>
    <lineage>
        <taxon>Eukaryota</taxon>
        <taxon>Viridiplantae</taxon>
        <taxon>Streptophyta</taxon>
        <taxon>Embryophyta</taxon>
        <taxon>Tracheophyta</taxon>
        <taxon>Spermatophyta</taxon>
        <taxon>Magnoliopsida</taxon>
        <taxon>eudicotyledons</taxon>
        <taxon>Gunneridae</taxon>
        <taxon>Pentapetalae</taxon>
        <taxon>rosids</taxon>
        <taxon>fabids</taxon>
        <taxon>Fabales</taxon>
        <taxon>Fabaceae</taxon>
        <taxon>Papilionoideae</taxon>
        <taxon>50 kb inversion clade</taxon>
        <taxon>NPAAA clade</taxon>
        <taxon>Hologalegina</taxon>
        <taxon>IRL clade</taxon>
        <taxon>Cicereae</taxon>
        <taxon>Cicer</taxon>
    </lineage>
</organism>
<feature type="compositionally biased region" description="Basic and acidic residues" evidence="2">
    <location>
        <begin position="137"/>
        <end position="158"/>
    </location>
</feature>
<dbReference type="Pfam" id="PF01554">
    <property type="entry name" value="MatE"/>
    <property type="match status" value="1"/>
</dbReference>
<evidence type="ECO:0000313" key="3">
    <source>
        <dbReference type="Proteomes" id="UP000087171"/>
    </source>
</evidence>
<keyword evidence="3" id="KW-1185">Reference proteome</keyword>
<reference evidence="4" key="2">
    <citation type="submission" date="2025-08" db="UniProtKB">
        <authorList>
            <consortium name="RefSeq"/>
        </authorList>
    </citation>
    <scope>IDENTIFICATION</scope>
    <source>
        <tissue evidence="4">Etiolated seedlings</tissue>
    </source>
</reference>
<gene>
    <name evidence="4" type="primary">LOC101497080</name>
</gene>
<feature type="compositionally biased region" description="Basic and acidic residues" evidence="2">
    <location>
        <begin position="168"/>
        <end position="178"/>
    </location>
</feature>
<dbReference type="InterPro" id="IPR002528">
    <property type="entry name" value="MATE_fam"/>
</dbReference>
<dbReference type="GO" id="GO:0016020">
    <property type="term" value="C:membrane"/>
    <property type="evidence" value="ECO:0007669"/>
    <property type="project" value="InterPro"/>
</dbReference>
<protein>
    <submittedName>
        <fullName evidence="4">H/ACA ribonucleoprotein complex subunit 4-like</fullName>
    </submittedName>
</protein>
<feature type="compositionally biased region" description="Basic residues" evidence="2">
    <location>
        <begin position="179"/>
        <end position="189"/>
    </location>
</feature>
<dbReference type="RefSeq" id="XP_027190588.1">
    <property type="nucleotide sequence ID" value="XM_027334787.1"/>
</dbReference>
<feature type="compositionally biased region" description="Basic and acidic residues" evidence="2">
    <location>
        <begin position="235"/>
        <end position="253"/>
    </location>
</feature>
<dbReference type="GO" id="GO:0015297">
    <property type="term" value="F:antiporter activity"/>
    <property type="evidence" value="ECO:0007669"/>
    <property type="project" value="InterPro"/>
</dbReference>